<feature type="domain" description="Glycosyl transferase family 1" evidence="3">
    <location>
        <begin position="341"/>
        <end position="477"/>
    </location>
</feature>
<feature type="domain" description="Glycosyltransferase subfamily 4-like N-terminal" evidence="4">
    <location>
        <begin position="134"/>
        <end position="316"/>
    </location>
</feature>
<feature type="region of interest" description="Disordered" evidence="2">
    <location>
        <begin position="13"/>
        <end position="40"/>
    </location>
</feature>
<sequence>MVAAMSPITIPRMAFKPHPSSTTPRKLHSSSSSPNTSPSSSSSCFCNTIIIPATLLFALLLLFSSSSSTIPLNLSASLSCTTTISRATNPPAARNWTGDLRDARFAWNSLCFGPPKAKLRLAAFSKKWPVGAVPGGMERHALGLYTALARAGHTVHVFTASPDASGRLIHRVSDGGLHVHFASRDGGSLDDAAAWKLFVEENASLPFDFVHTESVTLHHSRARAVPNLAATWHGIAYEALHSDLFQDLLREPGLRRPAQSEARLREIIPKLLGEIRFFASYQHHIGISDSVGQVLTDIYQLPPENVHVILNGVDHESFYHDPKIGARFRAEFGVPLNASLVMGVAGRLVRDKGHPLLFEAFSAIRKRHPDVYLLVAGSGPWEERYRELEPNVKVLGPLKPSRLAEFYNALDVFVNPTLRPQGLDLTLMEAMHCGKPLLASNFPSITGSVVLNEGFGYTFAPNVKSLTEAMESAIRDGRAELAGKGMTCKEYALSMFTARKMASAYERFFLCMKDVKYCRYPLPTDC</sequence>
<dbReference type="CDD" id="cd03801">
    <property type="entry name" value="GT4_PimA-like"/>
    <property type="match status" value="1"/>
</dbReference>
<dbReference type="Pfam" id="PF00534">
    <property type="entry name" value="Glycos_transf_1"/>
    <property type="match status" value="1"/>
</dbReference>
<organism evidence="5">
    <name type="scientific">Nymphaea colorata</name>
    <name type="common">pocket water lily</name>
    <dbReference type="NCBI Taxonomy" id="210225"/>
    <lineage>
        <taxon>Eukaryota</taxon>
        <taxon>Viridiplantae</taxon>
        <taxon>Streptophyta</taxon>
        <taxon>Embryophyta</taxon>
        <taxon>Tracheophyta</taxon>
        <taxon>Spermatophyta</taxon>
        <taxon>Magnoliopsida</taxon>
        <taxon>Nymphaeales</taxon>
        <taxon>Nymphaeaceae</taxon>
        <taxon>Nymphaea</taxon>
    </lineage>
</organism>
<dbReference type="OrthoDB" id="734129at2759"/>
<dbReference type="InterPro" id="IPR028098">
    <property type="entry name" value="Glyco_trans_4-like_N"/>
</dbReference>
<dbReference type="PANTHER" id="PTHR46686:SF2">
    <property type="entry name" value="GLYCOSYLTRANSFERASE"/>
    <property type="match status" value="1"/>
</dbReference>
<evidence type="ECO:0000256" key="2">
    <source>
        <dbReference type="SAM" id="MobiDB-lite"/>
    </source>
</evidence>
<evidence type="ECO:0000313" key="5">
    <source>
        <dbReference type="EMBL" id="VVV51066.1"/>
    </source>
</evidence>
<dbReference type="GO" id="GO:0016757">
    <property type="term" value="F:glycosyltransferase activity"/>
    <property type="evidence" value="ECO:0007669"/>
    <property type="project" value="UniProtKB-KW"/>
</dbReference>
<gene>
    <name evidence="5" type="ORF">NYM_LOCUS2891</name>
</gene>
<reference evidence="5" key="1">
    <citation type="submission" date="2019-09" db="EMBL/GenBank/DDBJ databases">
        <authorList>
            <person name="Zhang L."/>
        </authorList>
    </citation>
    <scope>NUCLEOTIDE SEQUENCE</scope>
</reference>
<feature type="compositionally biased region" description="Low complexity" evidence="2">
    <location>
        <begin position="29"/>
        <end position="40"/>
    </location>
</feature>
<dbReference type="EMBL" id="LR721774">
    <property type="protein sequence ID" value="VVV51066.1"/>
    <property type="molecule type" value="Genomic_DNA"/>
</dbReference>
<protein>
    <recommendedName>
        <fullName evidence="6">Glycosyltransferase subfamily 4-like N-terminal domain-containing protein</fullName>
    </recommendedName>
</protein>
<dbReference type="OMA" id="HASTLYH"/>
<accession>A0A5K0WFJ8</accession>
<keyword evidence="1" id="KW-0808">Transferase</keyword>
<dbReference type="Gramene" id="NC1G0179820.1">
    <property type="protein sequence ID" value="NC1G0179820.1:cds"/>
    <property type="gene ID" value="NC1G0179820"/>
</dbReference>
<dbReference type="SUPFAM" id="SSF53756">
    <property type="entry name" value="UDP-Glycosyltransferase/glycogen phosphorylase"/>
    <property type="match status" value="1"/>
</dbReference>
<dbReference type="Pfam" id="PF13439">
    <property type="entry name" value="Glyco_transf_4"/>
    <property type="match status" value="1"/>
</dbReference>
<evidence type="ECO:0000259" key="3">
    <source>
        <dbReference type="Pfam" id="PF00534"/>
    </source>
</evidence>
<dbReference type="AlphaFoldDB" id="A0A5K0WFJ8"/>
<dbReference type="PANTHER" id="PTHR46686">
    <property type="entry name" value="GLYCOSYLTRANSFERASE"/>
    <property type="match status" value="1"/>
</dbReference>
<keyword evidence="1" id="KW-0328">Glycosyltransferase</keyword>
<evidence type="ECO:0000259" key="4">
    <source>
        <dbReference type="Pfam" id="PF13439"/>
    </source>
</evidence>
<evidence type="ECO:0000256" key="1">
    <source>
        <dbReference type="ARBA" id="ARBA00022676"/>
    </source>
</evidence>
<dbReference type="Gene3D" id="3.40.50.2000">
    <property type="entry name" value="Glycogen Phosphorylase B"/>
    <property type="match status" value="2"/>
</dbReference>
<evidence type="ECO:0008006" key="6">
    <source>
        <dbReference type="Google" id="ProtNLM"/>
    </source>
</evidence>
<proteinExistence type="predicted"/>
<name>A0A5K0WFJ8_9MAGN</name>
<dbReference type="InterPro" id="IPR001296">
    <property type="entry name" value="Glyco_trans_1"/>
</dbReference>